<comment type="caution">
    <text evidence="4">The sequence shown here is derived from an EMBL/GenBank/DDBJ whole genome shotgun (WGS) entry which is preliminary data.</text>
</comment>
<reference evidence="4 5" key="1">
    <citation type="submission" date="2020-12" db="EMBL/GenBank/DDBJ databases">
        <title>Olleya sediminilitoris sp. nov., isolated from a tidal flat.</title>
        <authorList>
            <person name="Park S."/>
            <person name="Yoon J.-H."/>
        </authorList>
    </citation>
    <scope>NUCLEOTIDE SEQUENCE [LARGE SCALE GENOMIC DNA]</scope>
    <source>
        <strain evidence="4 5">YSTF-M6</strain>
    </source>
</reference>
<keyword evidence="1" id="KW-0479">Metal-binding</keyword>
<dbReference type="EMBL" id="JAEMEF010000002">
    <property type="protein sequence ID" value="MBL7558911.1"/>
    <property type="molecule type" value="Genomic_DNA"/>
</dbReference>
<keyword evidence="2" id="KW-0186">Copper</keyword>
<dbReference type="Proteomes" id="UP000605013">
    <property type="component" value="Unassembled WGS sequence"/>
</dbReference>
<organism evidence="4 5">
    <name type="scientific">Olleya sediminilitoris</name>
    <dbReference type="NCBI Taxonomy" id="2795739"/>
    <lineage>
        <taxon>Bacteria</taxon>
        <taxon>Pseudomonadati</taxon>
        <taxon>Bacteroidota</taxon>
        <taxon>Flavobacteriia</taxon>
        <taxon>Flavobacteriales</taxon>
        <taxon>Flavobacteriaceae</taxon>
    </lineage>
</organism>
<name>A0ABS1WIG2_9FLAO</name>
<dbReference type="InterPro" id="IPR002227">
    <property type="entry name" value="Tyrosinase_Cu-bd"/>
</dbReference>
<accession>A0ABS1WIG2</accession>
<keyword evidence="5" id="KW-1185">Reference proteome</keyword>
<dbReference type="PRINTS" id="PR00092">
    <property type="entry name" value="TYROSINASE"/>
</dbReference>
<dbReference type="InterPro" id="IPR050316">
    <property type="entry name" value="Tyrosinase/Hemocyanin"/>
</dbReference>
<evidence type="ECO:0000259" key="3">
    <source>
        <dbReference type="Pfam" id="PF00264"/>
    </source>
</evidence>
<feature type="domain" description="Tyrosinase copper-binding" evidence="3">
    <location>
        <begin position="151"/>
        <end position="362"/>
    </location>
</feature>
<sequence>MTKAELNSPNFTSIIAEPVWDQEIEYFFDEQDYNCMMHADGEQQQSRTIDLKSYTEVSALSAKIYYYVYYKFMPMGKTKWNNDKLFSFRNWLTHGCPKNTEDLETFKTKQAAILEDTSLRQRKNVNTLTAQEQETLITAFKGIMDLPKDDPNSFYTLGGLHWYPGVTYCEHHIHPFLAWHRAYILQFENALRTIPGCEAVTLPYWDISDDTYPELFSKAPFIASDPKVSGSTSSYQLPQDFLEAYPFEVTNGSLKADGSIIRNSAAIYNTLKWKYFRDATHDPTNTNKMFLDKIIQLPTWNAFNGLDKTGQFVSGSETLMHAHDMVHDINGATTANQDVTGFEPVFWLFHANWDRLMWRWQKLHHTTNVADFKKNVQACGDSTDWIDGIGLNNMDPFTTSLGLTVDQTIDLNAMGINYVEPALPLTEPEDYIAEELSLQRVSNKGQSKSNAFTLSELSYVSLRVKDVNRLKIPGSFTVSLYLDGALQQTRFFLQATNPGNCENCVKQALVSFDFVFKHEQLLQAKGKVKVEIQLSNGQTDGQRPVIPFRTIGQPTINIRLVH</sequence>
<evidence type="ECO:0000313" key="5">
    <source>
        <dbReference type="Proteomes" id="UP000605013"/>
    </source>
</evidence>
<evidence type="ECO:0000256" key="2">
    <source>
        <dbReference type="ARBA" id="ARBA00023008"/>
    </source>
</evidence>
<dbReference type="PANTHER" id="PTHR11474">
    <property type="entry name" value="TYROSINASE FAMILY MEMBER"/>
    <property type="match status" value="1"/>
</dbReference>
<gene>
    <name evidence="4" type="ORF">JAO71_03760</name>
</gene>
<proteinExistence type="predicted"/>
<dbReference type="Pfam" id="PF00264">
    <property type="entry name" value="Tyrosinase"/>
    <property type="match status" value="1"/>
</dbReference>
<dbReference type="RefSeq" id="WP_202998969.1">
    <property type="nucleotide sequence ID" value="NZ_JAEMEF010000002.1"/>
</dbReference>
<protein>
    <submittedName>
        <fullName evidence="4">Tyrosinase family protein</fullName>
    </submittedName>
</protein>
<dbReference type="Gene3D" id="1.10.1280.10">
    <property type="entry name" value="Di-copper center containing domain from catechol oxidase"/>
    <property type="match status" value="1"/>
</dbReference>
<evidence type="ECO:0000256" key="1">
    <source>
        <dbReference type="ARBA" id="ARBA00022723"/>
    </source>
</evidence>
<dbReference type="PANTHER" id="PTHR11474:SF76">
    <property type="entry name" value="SHKT DOMAIN-CONTAINING PROTEIN"/>
    <property type="match status" value="1"/>
</dbReference>
<dbReference type="InterPro" id="IPR008922">
    <property type="entry name" value="Di-copper_centre_dom_sf"/>
</dbReference>
<evidence type="ECO:0000313" key="4">
    <source>
        <dbReference type="EMBL" id="MBL7558911.1"/>
    </source>
</evidence>
<dbReference type="SUPFAM" id="SSF48056">
    <property type="entry name" value="Di-copper centre-containing domain"/>
    <property type="match status" value="1"/>
</dbReference>